<dbReference type="Gene3D" id="2.80.10.50">
    <property type="match status" value="1"/>
</dbReference>
<gene>
    <name evidence="1" type="ORF">GSTENG00003009001</name>
</gene>
<dbReference type="InterPro" id="IPR008996">
    <property type="entry name" value="IL1/FGF"/>
</dbReference>
<reference evidence="1" key="1">
    <citation type="journal article" date="2004" name="Nature">
        <title>Genome duplication in the teleost fish Tetraodon nigroviridis reveals the early vertebrate proto-karyotype.</title>
        <authorList>
            <person name="Jaillon O."/>
            <person name="Aury J.-M."/>
            <person name="Brunet F."/>
            <person name="Petit J.-L."/>
            <person name="Stange-Thomann N."/>
            <person name="Mauceli E."/>
            <person name="Bouneau L."/>
            <person name="Fischer C."/>
            <person name="Ozouf-Costaz C."/>
            <person name="Bernot A."/>
            <person name="Nicaud S."/>
            <person name="Jaffe D."/>
            <person name="Fisher S."/>
            <person name="Lutfalla G."/>
            <person name="Dossat C."/>
            <person name="Segurens B."/>
            <person name="Dasilva C."/>
            <person name="Salanoubat M."/>
            <person name="Levy M."/>
            <person name="Boudet N."/>
            <person name="Castellano S."/>
            <person name="Anthouard V."/>
            <person name="Jubin C."/>
            <person name="Castelli V."/>
            <person name="Katinka M."/>
            <person name="Vacherie B."/>
            <person name="Biemont C."/>
            <person name="Skalli Z."/>
            <person name="Cattolico L."/>
            <person name="Poulain J."/>
            <person name="De Berardinis V."/>
            <person name="Cruaud C."/>
            <person name="Duprat S."/>
            <person name="Brottier P."/>
            <person name="Coutanceau J.-P."/>
            <person name="Gouzy J."/>
            <person name="Parra G."/>
            <person name="Lardier G."/>
            <person name="Chapple C."/>
            <person name="McKernan K.J."/>
            <person name="McEwan P."/>
            <person name="Bosak S."/>
            <person name="Kellis M."/>
            <person name="Volff J.-N."/>
            <person name="Guigo R."/>
            <person name="Zody M.C."/>
            <person name="Mesirov J."/>
            <person name="Lindblad-Toh K."/>
            <person name="Birren B."/>
            <person name="Nusbaum C."/>
            <person name="Kahn D."/>
            <person name="Robinson-Rechavi M."/>
            <person name="Laudet V."/>
            <person name="Schachter V."/>
            <person name="Quetier F."/>
            <person name="Saurin W."/>
            <person name="Scarpelli C."/>
            <person name="Wincker P."/>
            <person name="Lander E.S."/>
            <person name="Weissenbach J."/>
            <person name="Roest Crollius H."/>
        </authorList>
    </citation>
    <scope>NUCLEOTIDE SEQUENCE [LARGE SCALE GENOMIC DNA]</scope>
</reference>
<feature type="non-terminal residue" evidence="1">
    <location>
        <position position="1"/>
    </location>
</feature>
<proteinExistence type="predicted"/>
<dbReference type="KEGG" id="tng:GSTEN00003009G001"/>
<evidence type="ECO:0000313" key="1">
    <source>
        <dbReference type="EMBL" id="CAF89195.1"/>
    </source>
</evidence>
<dbReference type="EMBL" id="CAAE01006545">
    <property type="protein sequence ID" value="CAF89195.1"/>
    <property type="molecule type" value="Genomic_DNA"/>
</dbReference>
<organism evidence="1">
    <name type="scientific">Tetraodon nigroviridis</name>
    <name type="common">Spotted green pufferfish</name>
    <name type="synonym">Chelonodon nigroviridis</name>
    <dbReference type="NCBI Taxonomy" id="99883"/>
    <lineage>
        <taxon>Eukaryota</taxon>
        <taxon>Metazoa</taxon>
        <taxon>Chordata</taxon>
        <taxon>Craniata</taxon>
        <taxon>Vertebrata</taxon>
        <taxon>Euteleostomi</taxon>
        <taxon>Actinopterygii</taxon>
        <taxon>Neopterygii</taxon>
        <taxon>Teleostei</taxon>
        <taxon>Neoteleostei</taxon>
        <taxon>Acanthomorphata</taxon>
        <taxon>Eupercaria</taxon>
        <taxon>Tetraodontiformes</taxon>
        <taxon>Tetradontoidea</taxon>
        <taxon>Tetraodontidae</taxon>
        <taxon>Tetraodon</taxon>
    </lineage>
</organism>
<comment type="caution">
    <text evidence="1">The sequence shown here is derived from an EMBL/GenBank/DDBJ whole genome shotgun (WGS) entry which is preliminary data.</text>
</comment>
<sequence length="58" mass="6432">WLKVFALKRDVVGIRGVQSGLYLCLGADGAAFASVRAESRALWRDWLSAAKLTVERRP</sequence>
<reference evidence="1" key="2">
    <citation type="submission" date="2004-02" db="EMBL/GenBank/DDBJ databases">
        <authorList>
            <consortium name="Genoscope"/>
            <consortium name="Whitehead Institute Centre for Genome Research"/>
        </authorList>
    </citation>
    <scope>NUCLEOTIDE SEQUENCE</scope>
</reference>
<accession>Q4TD37</accession>
<dbReference type="SUPFAM" id="SSF50353">
    <property type="entry name" value="Cytokine"/>
    <property type="match status" value="1"/>
</dbReference>
<protein>
    <submittedName>
        <fullName evidence="1">(spotted green pufferfish) hypothetical protein</fullName>
    </submittedName>
</protein>
<dbReference type="AlphaFoldDB" id="Q4TD37"/>
<name>Q4TD37_TETNG</name>